<dbReference type="Pfam" id="PF12779">
    <property type="entry name" value="WXXGXW"/>
    <property type="match status" value="1"/>
</dbReference>
<proteinExistence type="predicted"/>
<feature type="region of interest" description="Disordered" evidence="1">
    <location>
        <begin position="167"/>
        <end position="243"/>
    </location>
</feature>
<feature type="compositionally biased region" description="Polar residues" evidence="1">
    <location>
        <begin position="208"/>
        <end position="220"/>
    </location>
</feature>
<gene>
    <name evidence="3" type="ORF">C4F49_12105</name>
</gene>
<dbReference type="InterPro" id="IPR024447">
    <property type="entry name" value="YXWGXW_rpt"/>
</dbReference>
<dbReference type="AlphaFoldDB" id="A0A928UZR3"/>
<name>A0A928UZR3_9SPHI</name>
<dbReference type="Proteomes" id="UP000616201">
    <property type="component" value="Unassembled WGS sequence"/>
</dbReference>
<feature type="compositionally biased region" description="Basic and acidic residues" evidence="1">
    <location>
        <begin position="195"/>
        <end position="207"/>
    </location>
</feature>
<accession>A0A928UZR3</accession>
<keyword evidence="2" id="KW-0732">Signal</keyword>
<evidence type="ECO:0000313" key="4">
    <source>
        <dbReference type="Proteomes" id="UP000616201"/>
    </source>
</evidence>
<dbReference type="EMBL" id="PRDK01000006">
    <property type="protein sequence ID" value="MBE8714425.1"/>
    <property type="molecule type" value="Genomic_DNA"/>
</dbReference>
<feature type="signal peptide" evidence="2">
    <location>
        <begin position="1"/>
        <end position="23"/>
    </location>
</feature>
<evidence type="ECO:0000313" key="3">
    <source>
        <dbReference type="EMBL" id="MBE8714425.1"/>
    </source>
</evidence>
<comment type="caution">
    <text evidence="3">The sequence shown here is derived from an EMBL/GenBank/DDBJ whole genome shotgun (WGS) entry which is preliminary data.</text>
</comment>
<keyword evidence="4" id="KW-1185">Reference proteome</keyword>
<feature type="chain" id="PRO_5037043883" description="YXWGXW repeat-containing protein" evidence="2">
    <location>
        <begin position="24"/>
        <end position="243"/>
    </location>
</feature>
<evidence type="ECO:0000256" key="2">
    <source>
        <dbReference type="SAM" id="SignalP"/>
    </source>
</evidence>
<feature type="compositionally biased region" description="Low complexity" evidence="1">
    <location>
        <begin position="226"/>
        <end position="243"/>
    </location>
</feature>
<reference evidence="3" key="1">
    <citation type="submission" date="2018-02" db="EMBL/GenBank/DDBJ databases">
        <authorList>
            <person name="Vasarhelyi B.M."/>
            <person name="Deshmukh S."/>
            <person name="Balint B."/>
            <person name="Kukolya J."/>
        </authorList>
    </citation>
    <scope>NUCLEOTIDE SEQUENCE</scope>
    <source>
        <strain evidence="3">KB22</strain>
    </source>
</reference>
<evidence type="ECO:0008006" key="5">
    <source>
        <dbReference type="Google" id="ProtNLM"/>
    </source>
</evidence>
<organism evidence="3 4">
    <name type="scientific">Sphingobacterium hungaricum</name>
    <dbReference type="NCBI Taxonomy" id="2082723"/>
    <lineage>
        <taxon>Bacteria</taxon>
        <taxon>Pseudomonadati</taxon>
        <taxon>Bacteroidota</taxon>
        <taxon>Sphingobacteriia</taxon>
        <taxon>Sphingobacteriales</taxon>
        <taxon>Sphingobacteriaceae</taxon>
        <taxon>Sphingobacterium</taxon>
    </lineage>
</organism>
<protein>
    <recommendedName>
        <fullName evidence="5">YXWGXW repeat-containing protein</fullName>
    </recommendedName>
</protein>
<evidence type="ECO:0000256" key="1">
    <source>
        <dbReference type="SAM" id="MobiDB-lite"/>
    </source>
</evidence>
<sequence>MKNLIKVLLLCAVFLASASQSNAQVQVRITTTIAPPVLRVYTQPFCPGDGYIWIPGYWAYGDDGYYWVPGVWVLPPAVDLYWTPGYWAFENMLYVWYPGYWGASVGYYGGINYGFGYFGTGYIGGKWQNGRFYYNTAVNRINKNHIRNVYVDNVGIRKVADNRPSFNGAGGVNYKSQPNERRVETARQVQPTQEQRTHDQSAVKDKGQFSSQKNKPTTMSMDKVGGNRYKSNGRSSSKSSKRK</sequence>
<dbReference type="RefSeq" id="WP_196936326.1">
    <property type="nucleotide sequence ID" value="NZ_MU158698.1"/>
</dbReference>